<dbReference type="WBParaSite" id="PSAMB.scaffold3330size18741.g21114.t1">
    <property type="protein sequence ID" value="PSAMB.scaffold3330size18741.g21114.t1"/>
    <property type="gene ID" value="PSAMB.scaffold3330size18741.g21114"/>
</dbReference>
<dbReference type="Proteomes" id="UP000887566">
    <property type="component" value="Unplaced"/>
</dbReference>
<dbReference type="InterPro" id="IPR000719">
    <property type="entry name" value="Prot_kinase_dom"/>
</dbReference>
<proteinExistence type="predicted"/>
<name>A0A914W6T2_9BILA</name>
<dbReference type="InterPro" id="IPR017441">
    <property type="entry name" value="Protein_kinase_ATP_BS"/>
</dbReference>
<dbReference type="GO" id="GO:0005886">
    <property type="term" value="C:plasma membrane"/>
    <property type="evidence" value="ECO:0007669"/>
    <property type="project" value="TreeGrafter"/>
</dbReference>
<dbReference type="InterPro" id="IPR011009">
    <property type="entry name" value="Kinase-like_dom_sf"/>
</dbReference>
<dbReference type="Gene3D" id="3.30.200.20">
    <property type="entry name" value="Phosphorylase Kinase, domain 1"/>
    <property type="match status" value="1"/>
</dbReference>
<evidence type="ECO:0000256" key="3">
    <source>
        <dbReference type="PROSITE-ProRule" id="PRU10141"/>
    </source>
</evidence>
<keyword evidence="4" id="KW-1133">Transmembrane helix</keyword>
<evidence type="ECO:0000256" key="2">
    <source>
        <dbReference type="ARBA" id="ARBA00051243"/>
    </source>
</evidence>
<dbReference type="GO" id="GO:0043235">
    <property type="term" value="C:receptor complex"/>
    <property type="evidence" value="ECO:0007669"/>
    <property type="project" value="TreeGrafter"/>
</dbReference>
<evidence type="ECO:0000259" key="5">
    <source>
        <dbReference type="PROSITE" id="PS50011"/>
    </source>
</evidence>
<dbReference type="InterPro" id="IPR001245">
    <property type="entry name" value="Ser-Thr/Tyr_kinase_cat_dom"/>
</dbReference>
<dbReference type="InterPro" id="IPR008266">
    <property type="entry name" value="Tyr_kinase_AS"/>
</dbReference>
<dbReference type="PROSITE" id="PS00107">
    <property type="entry name" value="PROTEIN_KINASE_ATP"/>
    <property type="match status" value="1"/>
</dbReference>
<evidence type="ECO:0000256" key="4">
    <source>
        <dbReference type="SAM" id="Phobius"/>
    </source>
</evidence>
<dbReference type="Gene3D" id="1.10.510.10">
    <property type="entry name" value="Transferase(Phosphotransferase) domain 1"/>
    <property type="match status" value="1"/>
</dbReference>
<sequence>MEYKLSYVSRNPGVSPSQQAAIATPLLTDTDSSLNFNNPSNLFTSENDEAEELPTETVPVENFMYNHSGINPEISNVTNAKYTTTVINDTVHNQRVANKNIHSNNENEIDLSDVEKIKEIGHGHFGDVYFALLKDRDGKEMPVAVKRSKISADTRTLTEEQRAEIYHQQLKSLQCEQNIMSSIGSHPNILKLIGAVTKRPEDFCVVTEYCEYGSLDKFLQGRKDEEKFVNDYIVQSADGYQLNSLEFRWKTQDDSSWGANYESRRKEGIVATSDLMWFSLQIAEAMEFLSNQSILHRDIALRNMLLASGYIVKVADFGLSRKIENDLYQPSNTFALPIAYLAPEIIRDRQFSSKSESWAFGIVLWELFTLAEHLPYVKECGGMDAWAISAFLGANKRLPIPEITPISMRWLITQLWSKNSDSRPDFVVCQSTIMEELQNANPQLADHAEKMWNPNWNPGLSLSNQRTPYEKSEISINLNEASETNKRAFRRNWISKFRTVRTLWCFLPIALGLLLFSAYFGIRSIIRTDNQAVIDHKGFLPVRWSWTFNASDVYNKEHKITYGPEGILDLGSGSGCRPLKWQPFFVRQNEGNSSFKIPFVLRYIDGPVNQRAWRTMSLTTGDGREIMTGNDPEKNGFVYESLHKYDEYVWAADSIYLTNSSANDPLTLKIEVFVKPSWINCKSELTV</sequence>
<dbReference type="SMART" id="SM00219">
    <property type="entry name" value="TyrKc"/>
    <property type="match status" value="1"/>
</dbReference>
<organism evidence="6 7">
    <name type="scientific">Plectus sambesii</name>
    <dbReference type="NCBI Taxonomy" id="2011161"/>
    <lineage>
        <taxon>Eukaryota</taxon>
        <taxon>Metazoa</taxon>
        <taxon>Ecdysozoa</taxon>
        <taxon>Nematoda</taxon>
        <taxon>Chromadorea</taxon>
        <taxon>Plectida</taxon>
        <taxon>Plectina</taxon>
        <taxon>Plectoidea</taxon>
        <taxon>Plectidae</taxon>
        <taxon>Plectus</taxon>
    </lineage>
</organism>
<dbReference type="GO" id="GO:0007169">
    <property type="term" value="P:cell surface receptor protein tyrosine kinase signaling pathway"/>
    <property type="evidence" value="ECO:0007669"/>
    <property type="project" value="TreeGrafter"/>
</dbReference>
<dbReference type="SUPFAM" id="SSF56112">
    <property type="entry name" value="Protein kinase-like (PK-like)"/>
    <property type="match status" value="1"/>
</dbReference>
<comment type="subcellular location">
    <subcellularLocation>
        <location evidence="1">Membrane</location>
        <topology evidence="1">Single-pass membrane protein</topology>
    </subcellularLocation>
</comment>
<dbReference type="InterPro" id="IPR020635">
    <property type="entry name" value="Tyr_kinase_cat_dom"/>
</dbReference>
<keyword evidence="3" id="KW-0547">Nucleotide-binding</keyword>
<dbReference type="GO" id="GO:0005524">
    <property type="term" value="F:ATP binding"/>
    <property type="evidence" value="ECO:0007669"/>
    <property type="project" value="UniProtKB-UniRule"/>
</dbReference>
<keyword evidence="4" id="KW-0812">Transmembrane</keyword>
<keyword evidence="3" id="KW-0067">ATP-binding</keyword>
<dbReference type="InterPro" id="IPR050122">
    <property type="entry name" value="RTK"/>
</dbReference>
<keyword evidence="6" id="KW-1185">Reference proteome</keyword>
<dbReference type="Pfam" id="PF07714">
    <property type="entry name" value="PK_Tyr_Ser-Thr"/>
    <property type="match status" value="1"/>
</dbReference>
<accession>A0A914W6T2</accession>
<dbReference type="PANTHER" id="PTHR24416:SF611">
    <property type="entry name" value="TYROSINE-PROTEIN KINASE TRANSMEMBRANE RECEPTOR ROR"/>
    <property type="match status" value="1"/>
</dbReference>
<dbReference type="PROSITE" id="PS50011">
    <property type="entry name" value="PROTEIN_KINASE_DOM"/>
    <property type="match status" value="1"/>
</dbReference>
<dbReference type="PANTHER" id="PTHR24416">
    <property type="entry name" value="TYROSINE-PROTEIN KINASE RECEPTOR"/>
    <property type="match status" value="1"/>
</dbReference>
<reference evidence="7" key="1">
    <citation type="submission" date="2022-11" db="UniProtKB">
        <authorList>
            <consortium name="WormBaseParasite"/>
        </authorList>
    </citation>
    <scope>IDENTIFICATION</scope>
</reference>
<keyword evidence="4" id="KW-0472">Membrane</keyword>
<evidence type="ECO:0000313" key="6">
    <source>
        <dbReference type="Proteomes" id="UP000887566"/>
    </source>
</evidence>
<evidence type="ECO:0000313" key="7">
    <source>
        <dbReference type="WBParaSite" id="PSAMB.scaffold3330size18741.g21114.t1"/>
    </source>
</evidence>
<dbReference type="GO" id="GO:0004714">
    <property type="term" value="F:transmembrane receptor protein tyrosine kinase activity"/>
    <property type="evidence" value="ECO:0007669"/>
    <property type="project" value="UniProtKB-EC"/>
</dbReference>
<feature type="transmembrane region" description="Helical" evidence="4">
    <location>
        <begin position="500"/>
        <end position="522"/>
    </location>
</feature>
<evidence type="ECO:0000256" key="1">
    <source>
        <dbReference type="ARBA" id="ARBA00004167"/>
    </source>
</evidence>
<dbReference type="AlphaFoldDB" id="A0A914W6T2"/>
<dbReference type="CDD" id="cd00192">
    <property type="entry name" value="PTKc"/>
    <property type="match status" value="1"/>
</dbReference>
<comment type="catalytic activity">
    <reaction evidence="2">
        <text>L-tyrosyl-[protein] + ATP = O-phospho-L-tyrosyl-[protein] + ADP + H(+)</text>
        <dbReference type="Rhea" id="RHEA:10596"/>
        <dbReference type="Rhea" id="RHEA-COMP:10136"/>
        <dbReference type="Rhea" id="RHEA-COMP:20101"/>
        <dbReference type="ChEBI" id="CHEBI:15378"/>
        <dbReference type="ChEBI" id="CHEBI:30616"/>
        <dbReference type="ChEBI" id="CHEBI:46858"/>
        <dbReference type="ChEBI" id="CHEBI:61978"/>
        <dbReference type="ChEBI" id="CHEBI:456216"/>
        <dbReference type="EC" id="2.7.10.1"/>
    </reaction>
</comment>
<protein>
    <submittedName>
        <fullName evidence="7">Protein kinase domain-containing protein</fullName>
    </submittedName>
</protein>
<feature type="binding site" evidence="3">
    <location>
        <position position="146"/>
    </location>
    <ligand>
        <name>ATP</name>
        <dbReference type="ChEBI" id="CHEBI:30616"/>
    </ligand>
</feature>
<feature type="domain" description="Protein kinase" evidence="5">
    <location>
        <begin position="114"/>
        <end position="437"/>
    </location>
</feature>
<dbReference type="PROSITE" id="PS00109">
    <property type="entry name" value="PROTEIN_KINASE_TYR"/>
    <property type="match status" value="1"/>
</dbReference>